<evidence type="ECO:0000256" key="3">
    <source>
        <dbReference type="SAM" id="SignalP"/>
    </source>
</evidence>
<keyword evidence="2 3" id="KW-0732">Signal</keyword>
<evidence type="ECO:0000256" key="1">
    <source>
        <dbReference type="ARBA" id="ARBA00008490"/>
    </source>
</evidence>
<dbReference type="EMBL" id="NEGB01000005">
    <property type="protein sequence ID" value="OTG65144.1"/>
    <property type="molecule type" value="Genomic_DNA"/>
</dbReference>
<dbReference type="Proteomes" id="UP000242765">
    <property type="component" value="Unassembled WGS sequence"/>
</dbReference>
<gene>
    <name evidence="4" type="ORF">B9T28_10160</name>
</gene>
<organism evidence="4 5">
    <name type="scientific">Acinetobacter silvestris</name>
    <dbReference type="NCBI Taxonomy" id="1977882"/>
    <lineage>
        <taxon>Bacteria</taxon>
        <taxon>Pseudomonadati</taxon>
        <taxon>Pseudomonadota</taxon>
        <taxon>Gammaproteobacteria</taxon>
        <taxon>Moraxellales</taxon>
        <taxon>Moraxellaceae</taxon>
        <taxon>Acinetobacter</taxon>
    </lineage>
</organism>
<dbReference type="Pfam" id="PF09829">
    <property type="entry name" value="DUF2057"/>
    <property type="match status" value="1"/>
</dbReference>
<dbReference type="InterPro" id="IPR018635">
    <property type="entry name" value="UPF0319"/>
</dbReference>
<comment type="caution">
    <text evidence="4">The sequence shown here is derived from an EMBL/GenBank/DDBJ whole genome shotgun (WGS) entry which is preliminary data.</text>
</comment>
<feature type="signal peptide" evidence="3">
    <location>
        <begin position="1"/>
        <end position="20"/>
    </location>
</feature>
<accession>A0A1Y3CHR4</accession>
<dbReference type="OrthoDB" id="6656812at2"/>
<keyword evidence="5" id="KW-1185">Reference proteome</keyword>
<feature type="chain" id="PRO_5010986094" description="DUF2057 domain-containing protein" evidence="3">
    <location>
        <begin position="21"/>
        <end position="220"/>
    </location>
</feature>
<name>A0A1Y3CHR4_9GAMM</name>
<sequence>MTFKLSVAALSLMMSSSIFAAVTLSVPEEIVMLAVNDQEINAGFLRNHKNDYKVDAGNISLSVRYQQYFEHLNGEHDILKSGVVTIEAPNLQDGQAYTLALVNPPKSFDAAKAYAVQPTIAIYDKNNQLLVQQMGANNQAKPWLSSGVFGQVLDLTQKKSTNQPAAMYAQNLSLPTVAATPVVSPQANTMSNSVDQQLIQVWQKATKVERQRFMSWLAEQ</sequence>
<dbReference type="PANTHER" id="PTHR38108:SF1">
    <property type="entry name" value="UPF0319 PROTEIN YCCT"/>
    <property type="match status" value="1"/>
</dbReference>
<comment type="similarity">
    <text evidence="1">Belongs to the UPF0319 family.</text>
</comment>
<dbReference type="STRING" id="1977882.B9T28_10160"/>
<dbReference type="PANTHER" id="PTHR38108">
    <property type="entry name" value="UPF0319 PROTEIN YCCT"/>
    <property type="match status" value="1"/>
</dbReference>
<evidence type="ECO:0000313" key="4">
    <source>
        <dbReference type="EMBL" id="OTG65144.1"/>
    </source>
</evidence>
<dbReference type="AlphaFoldDB" id="A0A1Y3CHR4"/>
<evidence type="ECO:0000313" key="5">
    <source>
        <dbReference type="Proteomes" id="UP000242765"/>
    </source>
</evidence>
<dbReference type="RefSeq" id="WP_086203863.1">
    <property type="nucleotide sequence ID" value="NZ_NEGB01000005.1"/>
</dbReference>
<proteinExistence type="inferred from homology"/>
<protein>
    <recommendedName>
        <fullName evidence="6">DUF2057 domain-containing protein</fullName>
    </recommendedName>
</protein>
<reference evidence="4 5" key="1">
    <citation type="submission" date="2017-04" db="EMBL/GenBank/DDBJ databases">
        <title>High diversity of culturable Acinetobacter species in natural soil and water ecosystems.</title>
        <authorList>
            <person name="Nemec A."/>
            <person name="Radolfova-Krizova L."/>
        </authorList>
    </citation>
    <scope>NUCLEOTIDE SEQUENCE [LARGE SCALE GENOMIC DNA]</scope>
    <source>
        <strain evidence="4 5">ANC 4999</strain>
    </source>
</reference>
<evidence type="ECO:0008006" key="6">
    <source>
        <dbReference type="Google" id="ProtNLM"/>
    </source>
</evidence>
<evidence type="ECO:0000256" key="2">
    <source>
        <dbReference type="ARBA" id="ARBA00022729"/>
    </source>
</evidence>